<dbReference type="InterPro" id="IPR027417">
    <property type="entry name" value="P-loop_NTPase"/>
</dbReference>
<accession>D3B4F0</accession>
<dbReference type="FunCoup" id="D3B4F0">
    <property type="interactions" value="1"/>
</dbReference>
<gene>
    <name evidence="4" type="ORF">PPL_03274</name>
</gene>
<dbReference type="AlphaFoldDB" id="D3B4F0"/>
<feature type="domain" description="VWFA" evidence="3">
    <location>
        <begin position="181"/>
        <end position="377"/>
    </location>
</feature>
<proteinExistence type="predicted"/>
<dbReference type="SUPFAM" id="SSF52540">
    <property type="entry name" value="P-loop containing nucleoside triphosphate hydrolases"/>
    <property type="match status" value="1"/>
</dbReference>
<evidence type="ECO:0000259" key="2">
    <source>
        <dbReference type="PROSITE" id="PS50053"/>
    </source>
</evidence>
<evidence type="ECO:0000313" key="5">
    <source>
        <dbReference type="Proteomes" id="UP000001396"/>
    </source>
</evidence>
<dbReference type="CDD" id="cd17039">
    <property type="entry name" value="Ubl_ubiquitin_like"/>
    <property type="match status" value="1"/>
</dbReference>
<dbReference type="Pfam" id="PF00092">
    <property type="entry name" value="VWA"/>
    <property type="match status" value="1"/>
</dbReference>
<evidence type="ECO:0000256" key="1">
    <source>
        <dbReference type="SAM" id="MobiDB-lite"/>
    </source>
</evidence>
<dbReference type="Gene3D" id="3.40.50.300">
    <property type="entry name" value="P-loop containing nucleotide triphosphate hydrolases"/>
    <property type="match status" value="1"/>
</dbReference>
<feature type="compositionally biased region" description="Basic and acidic residues" evidence="1">
    <location>
        <begin position="665"/>
        <end position="683"/>
    </location>
</feature>
<dbReference type="Gene3D" id="3.40.50.410">
    <property type="entry name" value="von Willebrand factor, type A domain"/>
    <property type="match status" value="1"/>
</dbReference>
<dbReference type="PROSITE" id="PS50234">
    <property type="entry name" value="VWFA"/>
    <property type="match status" value="1"/>
</dbReference>
<sequence length="683" mass="77522">MIILIKTPTVTFSLDIDSSDNVSVLLEKVKKRATLELYQFQLTYAGSTMNIPDEPLSNFGIKKESTIHMNIIKELTYDIEYNGTIHKVPIVNNPGVLVSHLKQVDPSFVNKLVCFKQGNNELKDYSPLQTTVETNLTIFTEVKENPLASTTSKPKEEEIPQISNEEFTSHFLGSTLSNDVEIVFCFDTTGSMYSVLNEVRAKVRETVTKLLEEIPSIRIGVVGIGDFCDHYNVIRSLNLTSNVDVLCKFIMDVPRTSGGDEDEAYELALQRVKSMSWSKHTSKAIVMIGDSAPHAPYYTTLNINWLQEVDDLESLGIKIYGVVCQHERNRFFYQMMAERTGGLCIKFDRFNLITEMFLAICYRESSKEKYQEFKNQMVEQNAGGSNDKDMNAMFSDLDKENFKVGKMYDDEEAKEDEATTTTTTTTTTTGEDTTSKVEERPIVIKKRYGVLNQTNNIFHECVKFMSMDDRQMKAQRIRFKVIAGLPVGIESYSSYKNPAIAVVLGSLHIGFTSFSNKLIKARLHNKGKLVFHDYRLDSLSVLPLKPIFVAAYAHDSAESFDALRAKIDKAREAHPDIPIVLMGLKSDLKVKESSSLIGTLGRSRSKSMAALEEVKRQVTKHQRQLLIEEKSLYGEIECTIKTRGSVVNAEQELYKLFTKFHKDRKSTERKNKDRKNPEIVRVE</sequence>
<feature type="region of interest" description="Disordered" evidence="1">
    <location>
        <begin position="664"/>
        <end position="683"/>
    </location>
</feature>
<dbReference type="RefSeq" id="XP_020436314.1">
    <property type="nucleotide sequence ID" value="XM_020574242.1"/>
</dbReference>
<dbReference type="SMART" id="SM00327">
    <property type="entry name" value="VWA"/>
    <property type="match status" value="1"/>
</dbReference>
<evidence type="ECO:0008006" key="6">
    <source>
        <dbReference type="Google" id="ProtNLM"/>
    </source>
</evidence>
<dbReference type="InterPro" id="IPR002035">
    <property type="entry name" value="VWF_A"/>
</dbReference>
<evidence type="ECO:0000313" key="4">
    <source>
        <dbReference type="EMBL" id="EFA84198.1"/>
    </source>
</evidence>
<dbReference type="InParanoid" id="D3B4F0"/>
<dbReference type="SMART" id="SM00213">
    <property type="entry name" value="UBQ"/>
    <property type="match status" value="1"/>
</dbReference>
<dbReference type="InterPro" id="IPR029071">
    <property type="entry name" value="Ubiquitin-like_domsf"/>
</dbReference>
<dbReference type="STRING" id="670386.D3B4F0"/>
<dbReference type="PANTHER" id="PTHR47824:SF2">
    <property type="entry name" value="UBIQUITIN-LIKE DOMAIN-CONTAINING PROTEIN"/>
    <property type="match status" value="1"/>
</dbReference>
<dbReference type="CDD" id="cd00198">
    <property type="entry name" value="vWFA"/>
    <property type="match status" value="1"/>
</dbReference>
<dbReference type="PROSITE" id="PS50053">
    <property type="entry name" value="UBIQUITIN_2"/>
    <property type="match status" value="1"/>
</dbReference>
<dbReference type="OMA" id="WVRECDD"/>
<keyword evidence="5" id="KW-1185">Reference proteome</keyword>
<dbReference type="GeneID" id="31358796"/>
<comment type="caution">
    <text evidence="4">The sequence shown here is derived from an EMBL/GenBank/DDBJ whole genome shotgun (WGS) entry which is preliminary data.</text>
</comment>
<organism evidence="4 5">
    <name type="scientific">Heterostelium pallidum (strain ATCC 26659 / Pp 5 / PN500)</name>
    <name type="common">Cellular slime mold</name>
    <name type="synonym">Polysphondylium pallidum</name>
    <dbReference type="NCBI Taxonomy" id="670386"/>
    <lineage>
        <taxon>Eukaryota</taxon>
        <taxon>Amoebozoa</taxon>
        <taxon>Evosea</taxon>
        <taxon>Eumycetozoa</taxon>
        <taxon>Dictyostelia</taxon>
        <taxon>Acytosteliales</taxon>
        <taxon>Acytosteliaceae</taxon>
        <taxon>Heterostelium</taxon>
    </lineage>
</organism>
<dbReference type="InterPro" id="IPR036465">
    <property type="entry name" value="vWFA_dom_sf"/>
</dbReference>
<dbReference type="Pfam" id="PF00240">
    <property type="entry name" value="ubiquitin"/>
    <property type="match status" value="1"/>
</dbReference>
<dbReference type="PANTHER" id="PTHR47824">
    <property type="entry name" value="UBIQUITIN-LIKE DOMAIN-CONTAINING PROTEIN"/>
    <property type="match status" value="1"/>
</dbReference>
<dbReference type="InterPro" id="IPR000626">
    <property type="entry name" value="Ubiquitin-like_dom"/>
</dbReference>
<name>D3B4F0_HETP5</name>
<protein>
    <recommendedName>
        <fullName evidence="6">Ubiquitin-like domain-containing protein</fullName>
    </recommendedName>
</protein>
<feature type="domain" description="Ubiquitin-like" evidence="2">
    <location>
        <begin position="1"/>
        <end position="69"/>
    </location>
</feature>
<dbReference type="Gene3D" id="3.10.20.90">
    <property type="entry name" value="Phosphatidylinositol 3-kinase Catalytic Subunit, Chain A, domain 1"/>
    <property type="match status" value="1"/>
</dbReference>
<feature type="region of interest" description="Disordered" evidence="1">
    <location>
        <begin position="412"/>
        <end position="436"/>
    </location>
</feature>
<feature type="compositionally biased region" description="Low complexity" evidence="1">
    <location>
        <begin position="419"/>
        <end position="432"/>
    </location>
</feature>
<dbReference type="SUPFAM" id="SSF53300">
    <property type="entry name" value="vWA-like"/>
    <property type="match status" value="1"/>
</dbReference>
<evidence type="ECO:0000259" key="3">
    <source>
        <dbReference type="PROSITE" id="PS50234"/>
    </source>
</evidence>
<dbReference type="Proteomes" id="UP000001396">
    <property type="component" value="Unassembled WGS sequence"/>
</dbReference>
<reference evidence="4 5" key="1">
    <citation type="journal article" date="2011" name="Genome Res.">
        <title>Phylogeny-wide analysis of social amoeba genomes highlights ancient origins for complex intercellular communication.</title>
        <authorList>
            <person name="Heidel A.J."/>
            <person name="Lawal H.M."/>
            <person name="Felder M."/>
            <person name="Schilde C."/>
            <person name="Helps N.R."/>
            <person name="Tunggal B."/>
            <person name="Rivero F."/>
            <person name="John U."/>
            <person name="Schleicher M."/>
            <person name="Eichinger L."/>
            <person name="Platzer M."/>
            <person name="Noegel A.A."/>
            <person name="Schaap P."/>
            <person name="Gloeckner G."/>
        </authorList>
    </citation>
    <scope>NUCLEOTIDE SEQUENCE [LARGE SCALE GENOMIC DNA]</scope>
    <source>
        <strain evidence="5">ATCC 26659 / Pp 5 / PN500</strain>
    </source>
</reference>
<dbReference type="EMBL" id="ADBJ01000010">
    <property type="protein sequence ID" value="EFA84198.1"/>
    <property type="molecule type" value="Genomic_DNA"/>
</dbReference>
<dbReference type="SUPFAM" id="SSF54236">
    <property type="entry name" value="Ubiquitin-like"/>
    <property type="match status" value="1"/>
</dbReference>